<evidence type="ECO:0008006" key="3">
    <source>
        <dbReference type="Google" id="ProtNLM"/>
    </source>
</evidence>
<dbReference type="RefSeq" id="WP_273739277.1">
    <property type="nucleotide sequence ID" value="NZ_JAQIVI010000231.1"/>
</dbReference>
<proteinExistence type="predicted"/>
<organism evidence="1 2">
    <name type="scientific">Natrinema soli</name>
    <dbReference type="NCBI Taxonomy" id="1930624"/>
    <lineage>
        <taxon>Archaea</taxon>
        <taxon>Methanobacteriati</taxon>
        <taxon>Methanobacteriota</taxon>
        <taxon>Stenosarchaea group</taxon>
        <taxon>Halobacteria</taxon>
        <taxon>Halobacteriales</taxon>
        <taxon>Natrialbaceae</taxon>
        <taxon>Natrinema</taxon>
    </lineage>
</organism>
<comment type="caution">
    <text evidence="1">The sequence shown here is derived from an EMBL/GenBank/DDBJ whole genome shotgun (WGS) entry which is preliminary data.</text>
</comment>
<evidence type="ECO:0000313" key="2">
    <source>
        <dbReference type="Proteomes" id="UP001596383"/>
    </source>
</evidence>
<sequence>MATCDNCGSHVTAHYKRVFADNQGVLHACSNCQPQTEMLNGAGAGD</sequence>
<dbReference type="AlphaFoldDB" id="A0ABD5SMS4"/>
<name>A0ABD5SMS4_9EURY</name>
<gene>
    <name evidence="1" type="ORF">ACFQE6_15340</name>
</gene>
<dbReference type="InterPro" id="IPR055985">
    <property type="entry name" value="DUF7563"/>
</dbReference>
<dbReference type="Pfam" id="PF24444">
    <property type="entry name" value="DUF7563"/>
    <property type="match status" value="1"/>
</dbReference>
<dbReference type="EMBL" id="JBHSWV010000231">
    <property type="protein sequence ID" value="MFC6766313.1"/>
    <property type="molecule type" value="Genomic_DNA"/>
</dbReference>
<protein>
    <recommendedName>
        <fullName evidence="3">Small CPxCG-related zinc finger protein</fullName>
    </recommendedName>
</protein>
<evidence type="ECO:0000313" key="1">
    <source>
        <dbReference type="EMBL" id="MFC6766313.1"/>
    </source>
</evidence>
<accession>A0ABD5SMS4</accession>
<dbReference type="Proteomes" id="UP001596383">
    <property type="component" value="Unassembled WGS sequence"/>
</dbReference>
<reference evidence="1 2" key="1">
    <citation type="journal article" date="2019" name="Int. J. Syst. Evol. Microbiol.">
        <title>The Global Catalogue of Microorganisms (GCM) 10K type strain sequencing project: providing services to taxonomists for standard genome sequencing and annotation.</title>
        <authorList>
            <consortium name="The Broad Institute Genomics Platform"/>
            <consortium name="The Broad Institute Genome Sequencing Center for Infectious Disease"/>
            <person name="Wu L."/>
            <person name="Ma J."/>
        </authorList>
    </citation>
    <scope>NUCLEOTIDE SEQUENCE [LARGE SCALE GENOMIC DNA]</scope>
    <source>
        <strain evidence="1 2">LMG 29247</strain>
    </source>
</reference>
<keyword evidence="2" id="KW-1185">Reference proteome</keyword>